<proteinExistence type="inferred from homology"/>
<evidence type="ECO:0000256" key="3">
    <source>
        <dbReference type="ARBA" id="ARBA00022617"/>
    </source>
</evidence>
<comment type="caution">
    <text evidence="7">The sequence shown here is derived from an EMBL/GenBank/DDBJ whole genome shotgun (WGS) entry which is preliminary data.</text>
</comment>
<organism evidence="7 8">
    <name type="scientific">Apiospora phragmitis</name>
    <dbReference type="NCBI Taxonomy" id="2905665"/>
    <lineage>
        <taxon>Eukaryota</taxon>
        <taxon>Fungi</taxon>
        <taxon>Dikarya</taxon>
        <taxon>Ascomycota</taxon>
        <taxon>Pezizomycotina</taxon>
        <taxon>Sordariomycetes</taxon>
        <taxon>Xylariomycetidae</taxon>
        <taxon>Amphisphaeriales</taxon>
        <taxon>Apiosporaceae</taxon>
        <taxon>Apiospora</taxon>
    </lineage>
</organism>
<protein>
    <submittedName>
        <fullName evidence="7">Cytochrome P450</fullName>
    </submittedName>
</protein>
<dbReference type="PANTHER" id="PTHR24304">
    <property type="entry name" value="CYTOCHROME P450 FAMILY 7"/>
    <property type="match status" value="1"/>
</dbReference>
<evidence type="ECO:0000256" key="1">
    <source>
        <dbReference type="ARBA" id="ARBA00001971"/>
    </source>
</evidence>
<comment type="similarity">
    <text evidence="2">Belongs to the cytochrome P450 family.</text>
</comment>
<dbReference type="Proteomes" id="UP001480595">
    <property type="component" value="Unassembled WGS sequence"/>
</dbReference>
<dbReference type="InterPro" id="IPR001128">
    <property type="entry name" value="Cyt_P450"/>
</dbReference>
<gene>
    <name evidence="7" type="ORF">PG994_003017</name>
</gene>
<evidence type="ECO:0000256" key="4">
    <source>
        <dbReference type="ARBA" id="ARBA00022723"/>
    </source>
</evidence>
<dbReference type="GeneID" id="92087489"/>
<evidence type="ECO:0000256" key="2">
    <source>
        <dbReference type="ARBA" id="ARBA00010617"/>
    </source>
</evidence>
<evidence type="ECO:0000313" key="7">
    <source>
        <dbReference type="EMBL" id="KAK8079210.1"/>
    </source>
</evidence>
<evidence type="ECO:0000256" key="6">
    <source>
        <dbReference type="ARBA" id="ARBA00023033"/>
    </source>
</evidence>
<keyword evidence="5" id="KW-0408">Iron</keyword>
<reference evidence="7 8" key="1">
    <citation type="submission" date="2023-01" db="EMBL/GenBank/DDBJ databases">
        <title>Analysis of 21 Apiospora genomes using comparative genomics revels a genus with tremendous synthesis potential of carbohydrate active enzymes and secondary metabolites.</title>
        <authorList>
            <person name="Sorensen T."/>
        </authorList>
    </citation>
    <scope>NUCLEOTIDE SEQUENCE [LARGE SCALE GENOMIC DNA]</scope>
    <source>
        <strain evidence="7 8">CBS 135458</strain>
    </source>
</reference>
<keyword evidence="6" id="KW-0560">Oxidoreductase</keyword>
<keyword evidence="4" id="KW-0479">Metal-binding</keyword>
<dbReference type="SUPFAM" id="SSF48264">
    <property type="entry name" value="Cytochrome P450"/>
    <property type="match status" value="1"/>
</dbReference>
<keyword evidence="3" id="KW-0349">Heme</keyword>
<sequence>MNGNSKSAIEVMYTNLPNDKPGFSNPLGESLGVLAQKMHIHQLHPNGNNLIHLQRKVQVWIDSHLNMDHLRRVSACTVSQSATHIEVLLYQWVYFGKTLGRVAPGATRAFLVFDELIWKVLYHYPSFLSRDMAAGRAEVVDGLCKYLRTPKEERSDATWLISAMEDEMRALGVGVEDMAIIIFHLYISINTNARKTVFWPPTEKETDKAFDGESLVDPFYIQDPQNCPIVDAVWHETLRIAGWSASIRLITKDTVVGGKLMPKGHRVMVPHRLQHFDEAVFGEETHAFRSDRWLKTDGLGGKDLTKSPSWHPFGAGKTLCSGRFLARFSVTTFVATLLRRFDIEAVGNPSFPEGDEGRPVLGIISIKEGQDFNVRLTARARP</sequence>
<dbReference type="CDD" id="cd11040">
    <property type="entry name" value="CYP7_CYP8-like"/>
    <property type="match status" value="1"/>
</dbReference>
<dbReference type="PANTHER" id="PTHR24304:SF2">
    <property type="entry name" value="24-HYDROXYCHOLESTEROL 7-ALPHA-HYDROXYLASE"/>
    <property type="match status" value="1"/>
</dbReference>
<evidence type="ECO:0000256" key="5">
    <source>
        <dbReference type="ARBA" id="ARBA00023004"/>
    </source>
</evidence>
<dbReference type="PRINTS" id="PR00465">
    <property type="entry name" value="EP450IV"/>
</dbReference>
<dbReference type="Pfam" id="PF00067">
    <property type="entry name" value="p450"/>
    <property type="match status" value="1"/>
</dbReference>
<comment type="cofactor">
    <cofactor evidence="1">
        <name>heme</name>
        <dbReference type="ChEBI" id="CHEBI:30413"/>
    </cofactor>
</comment>
<dbReference type="RefSeq" id="XP_066720281.1">
    <property type="nucleotide sequence ID" value="XM_066854426.1"/>
</dbReference>
<dbReference type="InterPro" id="IPR050529">
    <property type="entry name" value="CYP450_sterol_14alpha_dmase"/>
</dbReference>
<accession>A0ABR1W6U6</accession>
<dbReference type="EMBL" id="JAQQWL010000003">
    <property type="protein sequence ID" value="KAK8079210.1"/>
    <property type="molecule type" value="Genomic_DNA"/>
</dbReference>
<keyword evidence="8" id="KW-1185">Reference proteome</keyword>
<dbReference type="Gene3D" id="1.10.630.10">
    <property type="entry name" value="Cytochrome P450"/>
    <property type="match status" value="1"/>
</dbReference>
<dbReference type="InterPro" id="IPR002403">
    <property type="entry name" value="Cyt_P450_E_grp-IV"/>
</dbReference>
<dbReference type="InterPro" id="IPR036396">
    <property type="entry name" value="Cyt_P450_sf"/>
</dbReference>
<evidence type="ECO:0000313" key="8">
    <source>
        <dbReference type="Proteomes" id="UP001480595"/>
    </source>
</evidence>
<keyword evidence="6" id="KW-0503">Monooxygenase</keyword>
<name>A0ABR1W6U6_9PEZI</name>